<evidence type="ECO:0000313" key="7">
    <source>
        <dbReference type="Proteomes" id="UP000076842"/>
    </source>
</evidence>
<dbReference type="Gene3D" id="6.10.140.2220">
    <property type="match status" value="1"/>
</dbReference>
<keyword evidence="1" id="KW-0479">Metal-binding</keyword>
<evidence type="ECO:0000256" key="4">
    <source>
        <dbReference type="SAM" id="MobiDB-lite"/>
    </source>
</evidence>
<reference evidence="6 7" key="1">
    <citation type="journal article" date="2016" name="Mol. Biol. Evol.">
        <title>Comparative Genomics of Early-Diverging Mushroom-Forming Fungi Provides Insights into the Origins of Lignocellulose Decay Capabilities.</title>
        <authorList>
            <person name="Nagy L.G."/>
            <person name="Riley R."/>
            <person name="Tritt A."/>
            <person name="Adam C."/>
            <person name="Daum C."/>
            <person name="Floudas D."/>
            <person name="Sun H."/>
            <person name="Yadav J.S."/>
            <person name="Pangilinan J."/>
            <person name="Larsson K.H."/>
            <person name="Matsuura K."/>
            <person name="Barry K."/>
            <person name="Labutti K."/>
            <person name="Kuo R."/>
            <person name="Ohm R.A."/>
            <person name="Bhattacharya S.S."/>
            <person name="Shirouzu T."/>
            <person name="Yoshinaga Y."/>
            <person name="Martin F.M."/>
            <person name="Grigoriev I.V."/>
            <person name="Hibbett D.S."/>
        </authorList>
    </citation>
    <scope>NUCLEOTIDE SEQUENCE [LARGE SCALE GENOMIC DNA]</scope>
    <source>
        <strain evidence="6 7">HHB12733</strain>
    </source>
</reference>
<feature type="compositionally biased region" description="Basic and acidic residues" evidence="4">
    <location>
        <begin position="42"/>
        <end position="57"/>
    </location>
</feature>
<name>A0A165F427_9BASI</name>
<organism evidence="6 7">
    <name type="scientific">Calocera cornea HHB12733</name>
    <dbReference type="NCBI Taxonomy" id="1353952"/>
    <lineage>
        <taxon>Eukaryota</taxon>
        <taxon>Fungi</taxon>
        <taxon>Dikarya</taxon>
        <taxon>Basidiomycota</taxon>
        <taxon>Agaricomycotina</taxon>
        <taxon>Dacrymycetes</taxon>
        <taxon>Dacrymycetales</taxon>
        <taxon>Dacrymycetaceae</taxon>
        <taxon>Calocera</taxon>
    </lineage>
</organism>
<evidence type="ECO:0000313" key="6">
    <source>
        <dbReference type="EMBL" id="KZT56143.1"/>
    </source>
</evidence>
<dbReference type="AlphaFoldDB" id="A0A165F427"/>
<gene>
    <name evidence="6" type="ORF">CALCODRAFT_497702</name>
</gene>
<dbReference type="InterPro" id="IPR002893">
    <property type="entry name" value="Znf_MYND"/>
</dbReference>
<dbReference type="EMBL" id="KV423982">
    <property type="protein sequence ID" value="KZT56143.1"/>
    <property type="molecule type" value="Genomic_DNA"/>
</dbReference>
<evidence type="ECO:0000259" key="5">
    <source>
        <dbReference type="Pfam" id="PF01753"/>
    </source>
</evidence>
<dbReference type="Proteomes" id="UP000076842">
    <property type="component" value="Unassembled WGS sequence"/>
</dbReference>
<keyword evidence="3" id="KW-0862">Zinc</keyword>
<dbReference type="OrthoDB" id="9922773at2759"/>
<dbReference type="STRING" id="1353952.A0A165F427"/>
<protein>
    <recommendedName>
        <fullName evidence="5">MYND-type domain-containing protein</fullName>
    </recommendedName>
</protein>
<feature type="region of interest" description="Disordered" evidence="4">
    <location>
        <begin position="42"/>
        <end position="83"/>
    </location>
</feature>
<keyword evidence="2" id="KW-0863">Zinc-finger</keyword>
<sequence length="83" mass="9402">MLQYSRCKTIRHCSAEYQKADFARHKTVCRWVDDNVEKDFPVEKKEGAEGGKKADEKAEADDWPAGIPRPFTGPAPVHDHSDC</sequence>
<proteinExistence type="predicted"/>
<evidence type="ECO:0000256" key="1">
    <source>
        <dbReference type="ARBA" id="ARBA00022723"/>
    </source>
</evidence>
<evidence type="ECO:0000256" key="3">
    <source>
        <dbReference type="ARBA" id="ARBA00022833"/>
    </source>
</evidence>
<accession>A0A165F427</accession>
<evidence type="ECO:0000256" key="2">
    <source>
        <dbReference type="ARBA" id="ARBA00022771"/>
    </source>
</evidence>
<dbReference type="Pfam" id="PF01753">
    <property type="entry name" value="zf-MYND"/>
    <property type="match status" value="1"/>
</dbReference>
<keyword evidence="7" id="KW-1185">Reference proteome</keyword>
<dbReference type="GO" id="GO:0008270">
    <property type="term" value="F:zinc ion binding"/>
    <property type="evidence" value="ECO:0007669"/>
    <property type="project" value="UniProtKB-KW"/>
</dbReference>
<dbReference type="SUPFAM" id="SSF144232">
    <property type="entry name" value="HIT/MYND zinc finger-like"/>
    <property type="match status" value="1"/>
</dbReference>
<feature type="domain" description="MYND-type" evidence="5">
    <location>
        <begin position="4"/>
        <end position="29"/>
    </location>
</feature>
<dbReference type="InParanoid" id="A0A165F427"/>